<evidence type="ECO:0000259" key="4">
    <source>
        <dbReference type="Pfam" id="PF23379"/>
    </source>
</evidence>
<comment type="caution">
    <text evidence="5">The sequence shown here is derived from an EMBL/GenBank/DDBJ whole genome shotgun (WGS) entry which is preliminary data.</text>
</comment>
<proteinExistence type="predicted"/>
<feature type="compositionally biased region" description="Polar residues" evidence="1">
    <location>
        <begin position="7"/>
        <end position="26"/>
    </location>
</feature>
<dbReference type="Pfam" id="PF23379">
    <property type="entry name" value="DUF7096"/>
    <property type="match status" value="1"/>
</dbReference>
<sequence length="515" mass="55798">MGFSKQGFETSGGFQDNQFQQPSSQLPNTLTIVSADDERVYYNATTSGRLNPGEQADLVDAEQPDTVTNTTASGSTAQGGSDTFRFTGQITALTLNGGPARVLINGRTVNPATIPDTAPANATTASLTIPSPERETTSYPQATIDVSGAIALDERGLRARFREHRLDGRFGATTNTTARQAELRTTATHIESRIVRLRERQSTVITAYNNGSLSDQEFLRSLARIDKAADGLATATDRVAARASSIPKSSINGQPAARWARNKQIELNPLQGPVRNRIAQTLRGNSTEPINIPSNLDRIAPTPNERLEPLSVYIETSQHGIVLAMVDGGQYYREASLLGQRNATGSALNTTNAVRTQVGALYPWATNNSAYTGLSTDRKTRLAQYTLSHDHGQLTTLLNQSSGRVIAEKQRKSLSRMPTATSLMAAEKSFQLWVNRTYPTGPLDISLMTPEGQPVKGTIAINDRPIEQTGEDGQLWTITPAETLTIVAQANGETIRIRIPPRPYSNRSPNRIESG</sequence>
<dbReference type="Pfam" id="PF23374">
    <property type="entry name" value="Fn3_arc"/>
    <property type="match status" value="1"/>
</dbReference>
<evidence type="ECO:0000313" key="5">
    <source>
        <dbReference type="EMBL" id="EMA56243.1"/>
    </source>
</evidence>
<dbReference type="PATRIC" id="fig|1227457.3.peg.620"/>
<dbReference type="RefSeq" id="WP_007737682.1">
    <property type="nucleotide sequence ID" value="NZ_AOMF01000077.1"/>
</dbReference>
<name>M0NFA8_9EURY</name>
<evidence type="ECO:0000259" key="3">
    <source>
        <dbReference type="Pfam" id="PF23375"/>
    </source>
</evidence>
<dbReference type="InterPro" id="IPR055520">
    <property type="entry name" value="DUF7094"/>
</dbReference>
<reference evidence="5 6" key="1">
    <citation type="journal article" date="2014" name="PLoS Genet.">
        <title>Phylogenetically driven sequencing of extremely halophilic archaea reveals strategies for static and dynamic osmo-response.</title>
        <authorList>
            <person name="Becker E.A."/>
            <person name="Seitzer P.M."/>
            <person name="Tritt A."/>
            <person name="Larsen D."/>
            <person name="Krusor M."/>
            <person name="Yao A.I."/>
            <person name="Wu D."/>
            <person name="Madern D."/>
            <person name="Eisen J.A."/>
            <person name="Darling A.E."/>
            <person name="Facciotti M.T."/>
        </authorList>
    </citation>
    <scope>NUCLEOTIDE SEQUENCE [LARGE SCALE GENOMIC DNA]</scope>
    <source>
        <strain evidence="5 6">JCM 13552</strain>
    </source>
</reference>
<organism evidence="5 6">
    <name type="scientific">Halococcus thailandensis JCM 13552</name>
    <dbReference type="NCBI Taxonomy" id="1227457"/>
    <lineage>
        <taxon>Archaea</taxon>
        <taxon>Methanobacteriati</taxon>
        <taxon>Methanobacteriota</taxon>
        <taxon>Stenosarchaea group</taxon>
        <taxon>Halobacteria</taxon>
        <taxon>Halobacteriales</taxon>
        <taxon>Halococcaceae</taxon>
        <taxon>Halococcus</taxon>
    </lineage>
</organism>
<feature type="domain" description="DUF7096" evidence="4">
    <location>
        <begin position="115"/>
        <end position="286"/>
    </location>
</feature>
<feature type="domain" description="DUF7094" evidence="3">
    <location>
        <begin position="312"/>
        <end position="418"/>
    </location>
</feature>
<evidence type="ECO:0000256" key="1">
    <source>
        <dbReference type="SAM" id="MobiDB-lite"/>
    </source>
</evidence>
<protein>
    <submittedName>
        <fullName evidence="5">Uncharacterized protein</fullName>
    </submittedName>
</protein>
<dbReference type="OrthoDB" id="201701at2157"/>
<evidence type="ECO:0000259" key="2">
    <source>
        <dbReference type="Pfam" id="PF23374"/>
    </source>
</evidence>
<dbReference type="AlphaFoldDB" id="M0NFA8"/>
<dbReference type="Proteomes" id="UP000011680">
    <property type="component" value="Unassembled WGS sequence"/>
</dbReference>
<dbReference type="InterPro" id="IPR055522">
    <property type="entry name" value="DUF7096"/>
</dbReference>
<feature type="domain" description="Fibronectin-III type-like" evidence="2">
    <location>
        <begin position="426"/>
        <end position="495"/>
    </location>
</feature>
<evidence type="ECO:0000313" key="6">
    <source>
        <dbReference type="Proteomes" id="UP000011680"/>
    </source>
</evidence>
<dbReference type="InterPro" id="IPR056397">
    <property type="entry name" value="Fn3_arc"/>
</dbReference>
<dbReference type="STRING" id="1227457.C451_03474"/>
<accession>M0NFA8</accession>
<dbReference type="EMBL" id="AOMF01000077">
    <property type="protein sequence ID" value="EMA56243.1"/>
    <property type="molecule type" value="Genomic_DNA"/>
</dbReference>
<dbReference type="Pfam" id="PF23375">
    <property type="entry name" value="DUF7094"/>
    <property type="match status" value="1"/>
</dbReference>
<gene>
    <name evidence="5" type="ORF">C451_03474</name>
</gene>
<feature type="region of interest" description="Disordered" evidence="1">
    <location>
        <begin position="1"/>
        <end position="26"/>
    </location>
</feature>
<dbReference type="eggNOG" id="arCOG03052">
    <property type="taxonomic scope" value="Archaea"/>
</dbReference>
<keyword evidence="6" id="KW-1185">Reference proteome</keyword>